<dbReference type="Proteomes" id="UP001497700">
    <property type="component" value="Unassembled WGS sequence"/>
</dbReference>
<gene>
    <name evidence="1" type="ORF">F4820DRAFT_448906</name>
</gene>
<comment type="caution">
    <text evidence="1">The sequence shown here is derived from an EMBL/GenBank/DDBJ whole genome shotgun (WGS) entry which is preliminary data.</text>
</comment>
<keyword evidence="2" id="KW-1185">Reference proteome</keyword>
<proteinExistence type="predicted"/>
<organism evidence="1 2">
    <name type="scientific">Hypoxylon rubiginosum</name>
    <dbReference type="NCBI Taxonomy" id="110542"/>
    <lineage>
        <taxon>Eukaryota</taxon>
        <taxon>Fungi</taxon>
        <taxon>Dikarya</taxon>
        <taxon>Ascomycota</taxon>
        <taxon>Pezizomycotina</taxon>
        <taxon>Sordariomycetes</taxon>
        <taxon>Xylariomycetidae</taxon>
        <taxon>Xylariales</taxon>
        <taxon>Hypoxylaceae</taxon>
        <taxon>Hypoxylon</taxon>
    </lineage>
</organism>
<sequence>MATFTLASWATNLTYANLTAPVVDAAVKSLYNWAGCAIGGMAQAAPQIALNTSTAAGFGGPPTSGILGLNGTSADAQVAAFVNGIASHVDDYDDTHLAVTIHPTGVVASALLAVAEARSSASSALSPVSGPEFLTAFVAGVEAELKLGLSVYPEHYDVGWHITSTTGSVGAAVAVGKLLGLDTQHLQHAIGIASTQVVGMQAFFGSDTKSFHIGRATQGGMLAALLARGGYTSSPTALEDKYGWLHVVSTRENATATFAELGRGTWEIERNTFKPYPCGIVMHPIIDGAIQLRNETLEQGKDVESIAKIDLRVNPEVLVLTGQTDPQTGLQGKFSIYHAAAVGLLYGAATPAQFTDQVVLNETVVSMRKLVNVTTDDSVAEDQAYVTLTFSDGSTMEKFVEHAIGSLANPLTVEDLKTKFLDQASRQIGSARAAKAYDAFTSIGNLTDVGKLSTLF</sequence>
<reference evidence="1 2" key="1">
    <citation type="journal article" date="2022" name="New Phytol.">
        <title>Ecological generalism drives hyperdiversity of secondary metabolite gene clusters in xylarialean endophytes.</title>
        <authorList>
            <person name="Franco M.E.E."/>
            <person name="Wisecaver J.H."/>
            <person name="Arnold A.E."/>
            <person name="Ju Y.M."/>
            <person name="Slot J.C."/>
            <person name="Ahrendt S."/>
            <person name="Moore L.P."/>
            <person name="Eastman K.E."/>
            <person name="Scott K."/>
            <person name="Konkel Z."/>
            <person name="Mondo S.J."/>
            <person name="Kuo A."/>
            <person name="Hayes R.D."/>
            <person name="Haridas S."/>
            <person name="Andreopoulos B."/>
            <person name="Riley R."/>
            <person name="LaButti K."/>
            <person name="Pangilinan J."/>
            <person name="Lipzen A."/>
            <person name="Amirebrahimi M."/>
            <person name="Yan J."/>
            <person name="Adam C."/>
            <person name="Keymanesh K."/>
            <person name="Ng V."/>
            <person name="Louie K."/>
            <person name="Northen T."/>
            <person name="Drula E."/>
            <person name="Henrissat B."/>
            <person name="Hsieh H.M."/>
            <person name="Youens-Clark K."/>
            <person name="Lutzoni F."/>
            <person name="Miadlikowska J."/>
            <person name="Eastwood D.C."/>
            <person name="Hamelin R.C."/>
            <person name="Grigoriev I.V."/>
            <person name="U'Ren J.M."/>
        </authorList>
    </citation>
    <scope>NUCLEOTIDE SEQUENCE [LARGE SCALE GENOMIC DNA]</scope>
    <source>
        <strain evidence="1 2">CBS 119005</strain>
    </source>
</reference>
<protein>
    <submittedName>
        <fullName evidence="1">2-methylcitrate dehydratase PrpD</fullName>
    </submittedName>
</protein>
<accession>A0ACB9YZE9</accession>
<dbReference type="EMBL" id="MU393484">
    <property type="protein sequence ID" value="KAI4864597.1"/>
    <property type="molecule type" value="Genomic_DNA"/>
</dbReference>
<name>A0ACB9YZE9_9PEZI</name>
<evidence type="ECO:0000313" key="2">
    <source>
        <dbReference type="Proteomes" id="UP001497700"/>
    </source>
</evidence>
<evidence type="ECO:0000313" key="1">
    <source>
        <dbReference type="EMBL" id="KAI4864597.1"/>
    </source>
</evidence>